<evidence type="ECO:0008006" key="4">
    <source>
        <dbReference type="Google" id="ProtNLM"/>
    </source>
</evidence>
<dbReference type="Proteomes" id="UP000240493">
    <property type="component" value="Unassembled WGS sequence"/>
</dbReference>
<feature type="signal peptide" evidence="1">
    <location>
        <begin position="1"/>
        <end position="20"/>
    </location>
</feature>
<protein>
    <recommendedName>
        <fullName evidence="4">Cyanovirin-N domain-containing protein</fullName>
    </recommendedName>
</protein>
<proteinExistence type="predicted"/>
<keyword evidence="3" id="KW-1185">Reference proteome</keyword>
<evidence type="ECO:0000256" key="1">
    <source>
        <dbReference type="SAM" id="SignalP"/>
    </source>
</evidence>
<sequence>MVNTTVLLNALLITATTVSAIAPLTAYPLGRFCDLSSPSTGSGSTASTFTWDTFTENECYSFNSNILSLQTGTIAEGCSATFYRDNFDCTGDSYVVDDADGGNCFGLGGDVFRSFKFFACGSQ</sequence>
<feature type="chain" id="PRO_5015486311" description="Cyanovirin-N domain-containing protein" evidence="1">
    <location>
        <begin position="21"/>
        <end position="123"/>
    </location>
</feature>
<evidence type="ECO:0000313" key="3">
    <source>
        <dbReference type="Proteomes" id="UP000240493"/>
    </source>
</evidence>
<reference evidence="2 3" key="1">
    <citation type="submission" date="2016-07" db="EMBL/GenBank/DDBJ databases">
        <title>Multiple horizontal gene transfer events from other fungi enriched the ability of initially mycotrophic Trichoderma (Ascomycota) to feed on dead plant biomass.</title>
        <authorList>
            <consortium name="DOE Joint Genome Institute"/>
            <person name="Aerts A."/>
            <person name="Atanasova L."/>
            <person name="Chenthamara K."/>
            <person name="Zhang J."/>
            <person name="Grujic M."/>
            <person name="Henrissat B."/>
            <person name="Kuo A."/>
            <person name="Salamov A."/>
            <person name="Lipzen A."/>
            <person name="Labutti K."/>
            <person name="Barry K."/>
            <person name="Miao Y."/>
            <person name="Rahimi M.J."/>
            <person name="Shen Q."/>
            <person name="Grigoriev I.V."/>
            <person name="Kubicek C.P."/>
            <person name="Druzhinina I.S."/>
        </authorList>
    </citation>
    <scope>NUCLEOTIDE SEQUENCE [LARGE SCALE GENOMIC DNA]</scope>
    <source>
        <strain evidence="2 3">CBS 433.97</strain>
    </source>
</reference>
<organism evidence="2 3">
    <name type="scientific">Trichoderma asperellum (strain ATCC 204424 / CBS 433.97 / NBRC 101777)</name>
    <dbReference type="NCBI Taxonomy" id="1042311"/>
    <lineage>
        <taxon>Eukaryota</taxon>
        <taxon>Fungi</taxon>
        <taxon>Dikarya</taxon>
        <taxon>Ascomycota</taxon>
        <taxon>Pezizomycotina</taxon>
        <taxon>Sordariomycetes</taxon>
        <taxon>Hypocreomycetidae</taxon>
        <taxon>Hypocreales</taxon>
        <taxon>Hypocreaceae</taxon>
        <taxon>Trichoderma</taxon>
    </lineage>
</organism>
<keyword evidence="1" id="KW-0732">Signal</keyword>
<accession>A0A2T3ZGH4</accession>
<gene>
    <name evidence="2" type="ORF">M441DRAFT_160466</name>
</gene>
<evidence type="ECO:0000313" key="2">
    <source>
        <dbReference type="EMBL" id="PTB43896.1"/>
    </source>
</evidence>
<dbReference type="AlphaFoldDB" id="A0A2T3ZGH4"/>
<dbReference type="EMBL" id="KZ679258">
    <property type="protein sequence ID" value="PTB43896.1"/>
    <property type="molecule type" value="Genomic_DNA"/>
</dbReference>
<name>A0A2T3ZGH4_TRIA4</name>
<dbReference type="OrthoDB" id="4896928at2759"/>